<protein>
    <recommendedName>
        <fullName evidence="6">Thioredoxin, mitochondrial</fullName>
    </recommendedName>
    <alternativeName>
        <fullName evidence="7">Thioredoxin-2</fullName>
    </alternativeName>
</protein>
<dbReference type="PANTHER" id="PTHR43601:SF3">
    <property type="entry name" value="THIOREDOXIN, MITOCHONDRIAL"/>
    <property type="match status" value="1"/>
</dbReference>
<dbReference type="CDD" id="cd02947">
    <property type="entry name" value="TRX_family"/>
    <property type="match status" value="1"/>
</dbReference>
<reference evidence="10" key="2">
    <citation type="journal article" date="2007" name="PLoS Biol.">
        <title>Survey sequencing and comparative analysis of the elephant shark (Callorhinchus milii) genome.</title>
        <authorList>
            <person name="Venkatesh B."/>
            <person name="Kirkness E.F."/>
            <person name="Loh Y.H."/>
            <person name="Halpern A.L."/>
            <person name="Lee A.P."/>
            <person name="Johnson J."/>
            <person name="Dandona N."/>
            <person name="Viswanathan L.D."/>
            <person name="Tay A."/>
            <person name="Venter J.C."/>
            <person name="Strausberg R.L."/>
            <person name="Brenner S."/>
        </authorList>
    </citation>
    <scope>NUCLEOTIDE SEQUENCE [LARGE SCALE GENOMIC DNA]</scope>
</reference>
<evidence type="ECO:0000256" key="5">
    <source>
        <dbReference type="ARBA" id="ARBA00023284"/>
    </source>
</evidence>
<dbReference type="PROSITE" id="PS00194">
    <property type="entry name" value="THIOREDOXIN_1"/>
    <property type="match status" value="1"/>
</dbReference>
<dbReference type="STRING" id="7868.ENSCMIP00000039952"/>
<dbReference type="InterPro" id="IPR017937">
    <property type="entry name" value="Thioredoxin_CS"/>
</dbReference>
<keyword evidence="5" id="KW-0676">Redox-active center</keyword>
<dbReference type="SUPFAM" id="SSF52833">
    <property type="entry name" value="Thioredoxin-like"/>
    <property type="match status" value="1"/>
</dbReference>
<evidence type="ECO:0000259" key="8">
    <source>
        <dbReference type="PROSITE" id="PS51352"/>
    </source>
</evidence>
<reference evidence="10" key="1">
    <citation type="journal article" date="2006" name="Science">
        <title>Ancient noncoding elements conserved in the human genome.</title>
        <authorList>
            <person name="Venkatesh B."/>
            <person name="Kirkness E.F."/>
            <person name="Loh Y.H."/>
            <person name="Halpern A.L."/>
            <person name="Lee A.P."/>
            <person name="Johnson J."/>
            <person name="Dandona N."/>
            <person name="Viswanathan L.D."/>
            <person name="Tay A."/>
            <person name="Venter J.C."/>
            <person name="Strausberg R.L."/>
            <person name="Brenner S."/>
        </authorList>
    </citation>
    <scope>NUCLEOTIDE SEQUENCE [LARGE SCALE GENOMIC DNA]</scope>
</reference>
<dbReference type="Pfam" id="PF00085">
    <property type="entry name" value="Thioredoxin"/>
    <property type="match status" value="1"/>
</dbReference>
<evidence type="ECO:0000256" key="2">
    <source>
        <dbReference type="ARBA" id="ARBA00022448"/>
    </source>
</evidence>
<dbReference type="Gene3D" id="3.40.30.10">
    <property type="entry name" value="Glutaredoxin"/>
    <property type="match status" value="1"/>
</dbReference>
<dbReference type="GO" id="GO:0005739">
    <property type="term" value="C:mitochondrion"/>
    <property type="evidence" value="ECO:0007669"/>
    <property type="project" value="TreeGrafter"/>
</dbReference>
<evidence type="ECO:0000256" key="1">
    <source>
        <dbReference type="ARBA" id="ARBA00008987"/>
    </source>
</evidence>
<dbReference type="InParanoid" id="A0A4W3JCI2"/>
<dbReference type="NCBIfam" id="TIGR01068">
    <property type="entry name" value="thioredoxin"/>
    <property type="match status" value="1"/>
</dbReference>
<feature type="domain" description="Thioredoxin" evidence="8">
    <location>
        <begin position="48"/>
        <end position="173"/>
    </location>
</feature>
<evidence type="ECO:0000313" key="9">
    <source>
        <dbReference type="Ensembl" id="ENSCMIP00000039952.1"/>
    </source>
</evidence>
<proteinExistence type="inferred from homology"/>
<keyword evidence="4" id="KW-1015">Disulfide bond</keyword>
<dbReference type="FunCoup" id="A0A4W3JCI2">
    <property type="interactions" value="673"/>
</dbReference>
<dbReference type="InterPro" id="IPR013766">
    <property type="entry name" value="Thioredoxin_domain"/>
</dbReference>
<dbReference type="InterPro" id="IPR005746">
    <property type="entry name" value="Thioredoxin"/>
</dbReference>
<dbReference type="OMA" id="NFEAPWC"/>
<name>A0A4W3JCI2_CALMI</name>
<evidence type="ECO:0000256" key="3">
    <source>
        <dbReference type="ARBA" id="ARBA00022982"/>
    </source>
</evidence>
<evidence type="ECO:0000256" key="7">
    <source>
        <dbReference type="ARBA" id="ARBA00080538"/>
    </source>
</evidence>
<dbReference type="PRINTS" id="PR00421">
    <property type="entry name" value="THIOREDOXIN"/>
</dbReference>
<reference evidence="9" key="4">
    <citation type="submission" date="2025-08" db="UniProtKB">
        <authorList>
            <consortium name="Ensembl"/>
        </authorList>
    </citation>
    <scope>IDENTIFICATION</scope>
</reference>
<reference evidence="9" key="5">
    <citation type="submission" date="2025-09" db="UniProtKB">
        <authorList>
            <consortium name="Ensembl"/>
        </authorList>
    </citation>
    <scope>IDENTIFICATION</scope>
</reference>
<evidence type="ECO:0000256" key="6">
    <source>
        <dbReference type="ARBA" id="ARBA00072145"/>
    </source>
</evidence>
<keyword evidence="2" id="KW-0813">Transport</keyword>
<dbReference type="Proteomes" id="UP000314986">
    <property type="component" value="Unassembled WGS sequence"/>
</dbReference>
<dbReference type="AlphaFoldDB" id="A0A4W3JCI2"/>
<keyword evidence="10" id="KW-1185">Reference proteome</keyword>
<organism evidence="9 10">
    <name type="scientific">Callorhinchus milii</name>
    <name type="common">Ghost shark</name>
    <dbReference type="NCBI Taxonomy" id="7868"/>
    <lineage>
        <taxon>Eukaryota</taxon>
        <taxon>Metazoa</taxon>
        <taxon>Chordata</taxon>
        <taxon>Craniata</taxon>
        <taxon>Vertebrata</taxon>
        <taxon>Chondrichthyes</taxon>
        <taxon>Holocephali</taxon>
        <taxon>Chimaeriformes</taxon>
        <taxon>Callorhinchidae</taxon>
        <taxon>Callorhinchus</taxon>
    </lineage>
</organism>
<reference evidence="10" key="3">
    <citation type="journal article" date="2014" name="Nature">
        <title>Elephant shark genome provides unique insights into gnathostome evolution.</title>
        <authorList>
            <consortium name="International Elephant Shark Genome Sequencing Consortium"/>
            <person name="Venkatesh B."/>
            <person name="Lee A.P."/>
            <person name="Ravi V."/>
            <person name="Maurya A.K."/>
            <person name="Lian M.M."/>
            <person name="Swann J.B."/>
            <person name="Ohta Y."/>
            <person name="Flajnik M.F."/>
            <person name="Sutoh Y."/>
            <person name="Kasahara M."/>
            <person name="Hoon S."/>
            <person name="Gangu V."/>
            <person name="Roy S.W."/>
            <person name="Irimia M."/>
            <person name="Korzh V."/>
            <person name="Kondrychyn I."/>
            <person name="Lim Z.W."/>
            <person name="Tay B.H."/>
            <person name="Tohari S."/>
            <person name="Kong K.W."/>
            <person name="Ho S."/>
            <person name="Lorente-Galdos B."/>
            <person name="Quilez J."/>
            <person name="Marques-Bonet T."/>
            <person name="Raney B.J."/>
            <person name="Ingham P.W."/>
            <person name="Tay A."/>
            <person name="Hillier L.W."/>
            <person name="Minx P."/>
            <person name="Boehm T."/>
            <person name="Wilson R.K."/>
            <person name="Brenner S."/>
            <person name="Warren W.C."/>
        </authorList>
    </citation>
    <scope>NUCLEOTIDE SEQUENCE [LARGE SCALE GENOMIC DNA]</scope>
</reference>
<dbReference type="PROSITE" id="PS51352">
    <property type="entry name" value="THIOREDOXIN_2"/>
    <property type="match status" value="1"/>
</dbReference>
<accession>A0A4W3JCI2</accession>
<dbReference type="GeneTree" id="ENSGT00530000064086"/>
<dbReference type="GO" id="GO:0015035">
    <property type="term" value="F:protein-disulfide reductase activity"/>
    <property type="evidence" value="ECO:0007669"/>
    <property type="project" value="InterPro"/>
</dbReference>
<dbReference type="FunFam" id="3.40.30.10:FF:000001">
    <property type="entry name" value="Thioredoxin"/>
    <property type="match status" value="1"/>
</dbReference>
<comment type="similarity">
    <text evidence="1">Belongs to the thioredoxin family.</text>
</comment>
<keyword evidence="3" id="KW-0249">Electron transport</keyword>
<dbReference type="PANTHER" id="PTHR43601">
    <property type="entry name" value="THIOREDOXIN, MITOCHONDRIAL"/>
    <property type="match status" value="1"/>
</dbReference>
<evidence type="ECO:0000256" key="4">
    <source>
        <dbReference type="ARBA" id="ARBA00023157"/>
    </source>
</evidence>
<dbReference type="InterPro" id="IPR036249">
    <property type="entry name" value="Thioredoxin-like_sf"/>
</dbReference>
<dbReference type="GO" id="GO:0045454">
    <property type="term" value="P:cell redox homeostasis"/>
    <property type="evidence" value="ECO:0007669"/>
    <property type="project" value="TreeGrafter"/>
</dbReference>
<dbReference type="Ensembl" id="ENSCMIT00000040523.1">
    <property type="protein sequence ID" value="ENSCMIP00000039952.1"/>
    <property type="gene ID" value="ENSCMIG00000016710.1"/>
</dbReference>
<sequence>SCTDGSEGAGEAVGVGGSNSQVTGLLSDQCIGSWFTHPLPAPGPSPLPSPLALPPSRTLTTSHPRCISFNIQDHEDFVERVINSKEPVLVDFHAVWCGPCKVLGPKLEKLVAKQSGKVLMAKVDIDDHTDLAIQYEVSSVPTVMGVRDGRVVDKFIGVKSDDELEAFISKLLGPC</sequence>
<evidence type="ECO:0000313" key="10">
    <source>
        <dbReference type="Proteomes" id="UP000314986"/>
    </source>
</evidence>